<dbReference type="AlphaFoldDB" id="A0A8X8L9H7"/>
<dbReference type="EMBL" id="CP082237">
    <property type="protein sequence ID" value="QZT32933.1"/>
    <property type="molecule type" value="Genomic_DNA"/>
</dbReference>
<dbReference type="KEGG" id="cthu:HUR95_11380"/>
<dbReference type="Proteomes" id="UP000825179">
    <property type="component" value="Chromosome"/>
</dbReference>
<protein>
    <submittedName>
        <fullName evidence="1">YwhD family protein</fullName>
    </submittedName>
</protein>
<proteinExistence type="predicted"/>
<sequence length="172" mass="19773">MDLLNKNKKNKSQFTILNNDSTDGHGVFGVGTLNLNNVSPVIIDVENERAFVDMGALHARSEVEKRIKFTPNKEEVPNGRPYWIVWVTVDCNEHGAYYAGVAACEMTVEREARRGYKNLAEHVNHMDKALKRKIVVNHMDKKSKKILKDFLQNHNQNMWEHSSEDLKQQLEA</sequence>
<gene>
    <name evidence="1" type="ORF">HUR95_11380</name>
</gene>
<dbReference type="RefSeq" id="WP_222822584.1">
    <property type="nucleotide sequence ID" value="NZ_CP082237.1"/>
</dbReference>
<dbReference type="Pfam" id="PF08741">
    <property type="entry name" value="YwhD"/>
    <property type="match status" value="1"/>
</dbReference>
<keyword evidence="2" id="KW-1185">Reference proteome</keyword>
<reference evidence="1 2" key="1">
    <citation type="journal article" date="2020" name="Extremophiles">
        <title>Genomic analysis of Caldalkalibacillus thermarum TA2.A1 reveals aerobic alkaliphilic metabolism and evolutionary hallmarks linking alkaliphilic bacteria and plant life.</title>
        <authorList>
            <person name="de Jong S.I."/>
            <person name="van den Broek M.A."/>
            <person name="Merkel A.Y."/>
            <person name="de la Torre Cortes P."/>
            <person name="Kalamorz F."/>
            <person name="Cook G.M."/>
            <person name="van Loosdrecht M.C.M."/>
            <person name="McMillan D.G.G."/>
        </authorList>
    </citation>
    <scope>NUCLEOTIDE SEQUENCE [LARGE SCALE GENOMIC DNA]</scope>
    <source>
        <strain evidence="1 2">TA2.A1</strain>
    </source>
</reference>
<organism evidence="1 2">
    <name type="scientific">Caldalkalibacillus thermarum (strain TA2.A1)</name>
    <dbReference type="NCBI Taxonomy" id="986075"/>
    <lineage>
        <taxon>Bacteria</taxon>
        <taxon>Bacillati</taxon>
        <taxon>Bacillota</taxon>
        <taxon>Bacilli</taxon>
        <taxon>Bacillales</taxon>
        <taxon>Bacillaceae</taxon>
        <taxon>Caldalkalibacillus</taxon>
    </lineage>
</organism>
<evidence type="ECO:0000313" key="2">
    <source>
        <dbReference type="Proteomes" id="UP000825179"/>
    </source>
</evidence>
<name>A0A8X8L9H7_CALTT</name>
<evidence type="ECO:0000313" key="1">
    <source>
        <dbReference type="EMBL" id="QZT32933.1"/>
    </source>
</evidence>
<accession>A0A8X8L9H7</accession>
<dbReference type="InterPro" id="IPR014852">
    <property type="entry name" value="YwhD"/>
</dbReference>